<dbReference type="Bgee" id="ENSMODG00000025652">
    <property type="expression patterns" value="Expressed in spermatocyte and 4 other cell types or tissues"/>
</dbReference>
<dbReference type="STRING" id="13616.ENSMODP00000038472"/>
<evidence type="ECO:0000313" key="2">
    <source>
        <dbReference type="Ensembl" id="ENSMODP00000038472.2"/>
    </source>
</evidence>
<dbReference type="Ensembl" id="ENSMODT00000040072.2">
    <property type="protein sequence ID" value="ENSMODP00000038472.2"/>
    <property type="gene ID" value="ENSMODG00000025652.2"/>
</dbReference>
<dbReference type="InterPro" id="IPR001611">
    <property type="entry name" value="Leu-rich_rpt"/>
</dbReference>
<proteinExistence type="predicted"/>
<dbReference type="PROSITE" id="PS51450">
    <property type="entry name" value="LRR"/>
    <property type="match status" value="1"/>
</dbReference>
<evidence type="ECO:0008006" key="4">
    <source>
        <dbReference type="Google" id="ProtNLM"/>
    </source>
</evidence>
<accession>F6XDZ3</accession>
<keyword evidence="1" id="KW-0472">Membrane</keyword>
<dbReference type="Gene3D" id="3.80.10.10">
    <property type="entry name" value="Ribonuclease Inhibitor"/>
    <property type="match status" value="1"/>
</dbReference>
<protein>
    <recommendedName>
        <fullName evidence="4">Leucine rich repeats and IQ motif containing 3</fullName>
    </recommendedName>
</protein>
<feature type="transmembrane region" description="Helical" evidence="1">
    <location>
        <begin position="185"/>
        <end position="207"/>
    </location>
</feature>
<reference evidence="2" key="2">
    <citation type="submission" date="2025-08" db="UniProtKB">
        <authorList>
            <consortium name="Ensembl"/>
        </authorList>
    </citation>
    <scope>IDENTIFICATION</scope>
</reference>
<reference evidence="2" key="3">
    <citation type="submission" date="2025-09" db="UniProtKB">
        <authorList>
            <consortium name="Ensembl"/>
        </authorList>
    </citation>
    <scope>IDENTIFICATION</scope>
</reference>
<reference evidence="2 3" key="1">
    <citation type="journal article" date="2007" name="Nature">
        <title>Genome of the marsupial Monodelphis domestica reveals innovation in non-coding sequences.</title>
        <authorList>
            <person name="Mikkelsen T.S."/>
            <person name="Wakefield M.J."/>
            <person name="Aken B."/>
            <person name="Amemiya C.T."/>
            <person name="Chang J.L."/>
            <person name="Duke S."/>
            <person name="Garber M."/>
            <person name="Gentles A.J."/>
            <person name="Goodstadt L."/>
            <person name="Heger A."/>
            <person name="Jurka J."/>
            <person name="Kamal M."/>
            <person name="Mauceli E."/>
            <person name="Searle S.M."/>
            <person name="Sharpe T."/>
            <person name="Baker M.L."/>
            <person name="Batzer M.A."/>
            <person name="Benos P.V."/>
            <person name="Belov K."/>
            <person name="Clamp M."/>
            <person name="Cook A."/>
            <person name="Cuff J."/>
            <person name="Das R."/>
            <person name="Davidow L."/>
            <person name="Deakin J.E."/>
            <person name="Fazzari M.J."/>
            <person name="Glass J.L."/>
            <person name="Grabherr M."/>
            <person name="Greally J.M."/>
            <person name="Gu W."/>
            <person name="Hore T.A."/>
            <person name="Huttley G.A."/>
            <person name="Kleber M."/>
            <person name="Jirtle R.L."/>
            <person name="Koina E."/>
            <person name="Lee J.T."/>
            <person name="Mahony S."/>
            <person name="Marra M.A."/>
            <person name="Miller R.D."/>
            <person name="Nicholls R.D."/>
            <person name="Oda M."/>
            <person name="Papenfuss A.T."/>
            <person name="Parra Z.E."/>
            <person name="Pollock D.D."/>
            <person name="Ray D.A."/>
            <person name="Schein J.E."/>
            <person name="Speed T.P."/>
            <person name="Thompson K."/>
            <person name="VandeBerg J.L."/>
            <person name="Wade C.M."/>
            <person name="Walker J.A."/>
            <person name="Waters P.D."/>
            <person name="Webber C."/>
            <person name="Weidman J.R."/>
            <person name="Xie X."/>
            <person name="Zody M.C."/>
            <person name="Baldwin J."/>
            <person name="Abdouelleil A."/>
            <person name="Abdulkadir J."/>
            <person name="Abebe A."/>
            <person name="Abera B."/>
            <person name="Abreu J."/>
            <person name="Acer S.C."/>
            <person name="Aftuck L."/>
            <person name="Alexander A."/>
            <person name="An P."/>
            <person name="Anderson E."/>
            <person name="Anderson S."/>
            <person name="Arachi H."/>
            <person name="Azer M."/>
            <person name="Bachantsang P."/>
            <person name="Barry A."/>
            <person name="Bayul T."/>
            <person name="Berlin A."/>
            <person name="Bessette D."/>
            <person name="Bloom T."/>
            <person name="Bloom T."/>
            <person name="Boguslavskiy L."/>
            <person name="Bonnet C."/>
            <person name="Boukhgalter B."/>
            <person name="Bourzgui I."/>
            <person name="Brown A."/>
            <person name="Cahill P."/>
            <person name="Channer S."/>
            <person name="Cheshatsang Y."/>
            <person name="Chuda L."/>
            <person name="Citroen M."/>
            <person name="Collymore A."/>
            <person name="Cooke P."/>
            <person name="Costello M."/>
            <person name="D'Aco K."/>
            <person name="Daza R."/>
            <person name="De Haan G."/>
            <person name="DeGray S."/>
            <person name="DeMaso C."/>
            <person name="Dhargay N."/>
            <person name="Dooley K."/>
            <person name="Dooley E."/>
            <person name="Doricent M."/>
            <person name="Dorje P."/>
            <person name="Dorjee K."/>
            <person name="Dupes A."/>
            <person name="Elong R."/>
            <person name="Falk J."/>
            <person name="Farina A."/>
            <person name="Faro S."/>
            <person name="Ferguson D."/>
            <person name="Fisher S."/>
            <person name="Foley C.D."/>
            <person name="Franke A."/>
            <person name="Friedrich D."/>
            <person name="Gadbois L."/>
            <person name="Gearin G."/>
            <person name="Gearin C.R."/>
            <person name="Giannoukos G."/>
            <person name="Goode T."/>
            <person name="Graham J."/>
            <person name="Grandbois E."/>
            <person name="Grewal S."/>
            <person name="Gyaltsen K."/>
            <person name="Hafez N."/>
            <person name="Hagos B."/>
            <person name="Hall J."/>
            <person name="Henson C."/>
            <person name="Hollinger A."/>
            <person name="Honan T."/>
            <person name="Huard M.D."/>
            <person name="Hughes L."/>
            <person name="Hurhula B."/>
            <person name="Husby M.E."/>
            <person name="Kamat A."/>
            <person name="Kanga B."/>
            <person name="Kashin S."/>
            <person name="Khazanovich D."/>
            <person name="Kisner P."/>
            <person name="Lance K."/>
            <person name="Lara M."/>
            <person name="Lee W."/>
            <person name="Lennon N."/>
            <person name="Letendre F."/>
            <person name="LeVine R."/>
            <person name="Lipovsky A."/>
            <person name="Liu X."/>
            <person name="Liu J."/>
            <person name="Liu S."/>
            <person name="Lokyitsang T."/>
            <person name="Lokyitsang Y."/>
            <person name="Lubonja R."/>
            <person name="Lui A."/>
            <person name="MacDonald P."/>
            <person name="Magnisalis V."/>
            <person name="Maru K."/>
            <person name="Matthews C."/>
            <person name="McCusker W."/>
            <person name="McDonough S."/>
            <person name="Mehta T."/>
            <person name="Meldrim J."/>
            <person name="Meneus L."/>
            <person name="Mihai O."/>
            <person name="Mihalev A."/>
            <person name="Mihova T."/>
            <person name="Mittelman R."/>
            <person name="Mlenga V."/>
            <person name="Montmayeur A."/>
            <person name="Mulrain L."/>
            <person name="Navidi A."/>
            <person name="Naylor J."/>
            <person name="Negash T."/>
            <person name="Nguyen T."/>
            <person name="Nguyen N."/>
            <person name="Nicol R."/>
            <person name="Norbu C."/>
            <person name="Norbu N."/>
            <person name="Novod N."/>
            <person name="O'Neill B."/>
            <person name="Osman S."/>
            <person name="Markiewicz E."/>
            <person name="Oyono O.L."/>
            <person name="Patti C."/>
            <person name="Phunkhang P."/>
            <person name="Pierre F."/>
            <person name="Priest M."/>
            <person name="Raghuraman S."/>
            <person name="Rege F."/>
            <person name="Reyes R."/>
            <person name="Rise C."/>
            <person name="Rogov P."/>
            <person name="Ross K."/>
            <person name="Ryan E."/>
            <person name="Settipalli S."/>
            <person name="Shea T."/>
            <person name="Sherpa N."/>
            <person name="Shi L."/>
            <person name="Shih D."/>
            <person name="Sparrow T."/>
            <person name="Spaulding J."/>
            <person name="Stalker J."/>
            <person name="Stange-Thomann N."/>
            <person name="Stavropoulos S."/>
            <person name="Stone C."/>
            <person name="Strader C."/>
            <person name="Tesfaye S."/>
            <person name="Thomson T."/>
            <person name="Thoulutsang Y."/>
            <person name="Thoulutsang D."/>
            <person name="Topham K."/>
            <person name="Topping I."/>
            <person name="Tsamla T."/>
            <person name="Vassiliev H."/>
            <person name="Vo A."/>
            <person name="Wangchuk T."/>
            <person name="Wangdi T."/>
            <person name="Weiand M."/>
            <person name="Wilkinson J."/>
            <person name="Wilson A."/>
            <person name="Yadav S."/>
            <person name="Young G."/>
            <person name="Yu Q."/>
            <person name="Zembek L."/>
            <person name="Zhong D."/>
            <person name="Zimmer A."/>
            <person name="Zwirko Z."/>
            <person name="Jaffe D.B."/>
            <person name="Alvarez P."/>
            <person name="Brockman W."/>
            <person name="Butler J."/>
            <person name="Chin C."/>
            <person name="Gnerre S."/>
            <person name="MacCallum I."/>
            <person name="Graves J.A."/>
            <person name="Ponting C.P."/>
            <person name="Breen M."/>
            <person name="Samollow P.B."/>
            <person name="Lander E.S."/>
            <person name="Lindblad-Toh K."/>
        </authorList>
    </citation>
    <scope>NUCLEOTIDE SEQUENCE [LARGE SCALE GENOMIC DNA]</scope>
</reference>
<dbReference type="HOGENOM" id="CLU_084377_0_0_1"/>
<evidence type="ECO:0000256" key="1">
    <source>
        <dbReference type="SAM" id="Phobius"/>
    </source>
</evidence>
<dbReference type="PANTHER" id="PTHR46723:SF1">
    <property type="entry name" value="LEUCINE-RICH REPEAT AND IQ DOMAIN-CONTAINING PROTEIN 3"/>
    <property type="match status" value="1"/>
</dbReference>
<dbReference type="GeneTree" id="ENSGT00390000004404"/>
<name>F6XDZ3_MONDO</name>
<keyword evidence="1" id="KW-0812">Transmembrane</keyword>
<organism evidence="2 3">
    <name type="scientific">Monodelphis domestica</name>
    <name type="common">Gray short-tailed opossum</name>
    <dbReference type="NCBI Taxonomy" id="13616"/>
    <lineage>
        <taxon>Eukaryota</taxon>
        <taxon>Metazoa</taxon>
        <taxon>Chordata</taxon>
        <taxon>Craniata</taxon>
        <taxon>Vertebrata</taxon>
        <taxon>Euteleostomi</taxon>
        <taxon>Mammalia</taxon>
        <taxon>Metatheria</taxon>
        <taxon>Didelphimorphia</taxon>
        <taxon>Didelphidae</taxon>
        <taxon>Monodelphis</taxon>
    </lineage>
</organism>
<keyword evidence="3" id="KW-1185">Reference proteome</keyword>
<keyword evidence="1" id="KW-1133">Transmembrane helix</keyword>
<sequence length="226" mass="26727">MLFLNFHGWHLREIEFNPNYSSVRICILSKNFLTDISPLRNCVKLIKLDLHSNQIKFLPDATFWGEMTELKLLYLHDNSFVKLKNMCSLSGCPKLLALTMYDCPVSLKKGYRHVIVNSIWSLKLLDHYVISDEEVIENWTLPERFKSFTKQLSCDITPLLLKILFTKKLVQKKNMINNSKAEFIWYYHFFSYRLVLTLPFLLVFPLLSDKEIGFSCIYFLPDYFLS</sequence>
<dbReference type="SUPFAM" id="SSF52058">
    <property type="entry name" value="L domain-like"/>
    <property type="match status" value="1"/>
</dbReference>
<dbReference type="eggNOG" id="KOG0531">
    <property type="taxonomic scope" value="Eukaryota"/>
</dbReference>
<dbReference type="Proteomes" id="UP000002280">
    <property type="component" value="Chromosome 2"/>
</dbReference>
<dbReference type="InterPro" id="IPR032675">
    <property type="entry name" value="LRR_dom_sf"/>
</dbReference>
<dbReference type="InParanoid" id="F6XDZ3"/>
<evidence type="ECO:0000313" key="3">
    <source>
        <dbReference type="Proteomes" id="UP000002280"/>
    </source>
</evidence>
<dbReference type="PANTHER" id="PTHR46723">
    <property type="entry name" value="LEUCINE-RICH REPEAT AND IQ DOMAIN-CONTAINING PROTEIN 3"/>
    <property type="match status" value="1"/>
</dbReference>
<dbReference type="InterPro" id="IPR052859">
    <property type="entry name" value="LRR-IQ_domain_protein"/>
</dbReference>
<dbReference type="AlphaFoldDB" id="F6XDZ3"/>